<keyword evidence="2" id="KW-0472">Membrane</keyword>
<evidence type="ECO:0000256" key="1">
    <source>
        <dbReference type="SAM" id="MobiDB-lite"/>
    </source>
</evidence>
<feature type="transmembrane region" description="Helical" evidence="2">
    <location>
        <begin position="40"/>
        <end position="63"/>
    </location>
</feature>
<keyword evidence="4" id="KW-1185">Reference proteome</keyword>
<dbReference type="Proteomes" id="UP000550714">
    <property type="component" value="Unassembled WGS sequence"/>
</dbReference>
<evidence type="ECO:0000313" key="4">
    <source>
        <dbReference type="Proteomes" id="UP000550714"/>
    </source>
</evidence>
<name>A0A839RZG3_9PSEU</name>
<organism evidence="3 4">
    <name type="scientific">Prauserella isguenensis</name>
    <dbReference type="NCBI Taxonomy" id="1470180"/>
    <lineage>
        <taxon>Bacteria</taxon>
        <taxon>Bacillati</taxon>
        <taxon>Actinomycetota</taxon>
        <taxon>Actinomycetes</taxon>
        <taxon>Pseudonocardiales</taxon>
        <taxon>Pseudonocardiaceae</taxon>
        <taxon>Prauserella</taxon>
    </lineage>
</organism>
<reference evidence="3 4" key="1">
    <citation type="submission" date="2020-08" db="EMBL/GenBank/DDBJ databases">
        <title>Genomic Encyclopedia of Type Strains, Phase III (KMG-III): the genomes of soil and plant-associated and newly described type strains.</title>
        <authorList>
            <person name="Whitman W."/>
        </authorList>
    </citation>
    <scope>NUCLEOTIDE SEQUENCE [LARGE SCALE GENOMIC DNA]</scope>
    <source>
        <strain evidence="3 4">CECT 8577</strain>
    </source>
</reference>
<keyword evidence="2" id="KW-1133">Transmembrane helix</keyword>
<keyword evidence="2" id="KW-0812">Transmembrane</keyword>
<protein>
    <submittedName>
        <fullName evidence="3">Uncharacterized protein</fullName>
    </submittedName>
</protein>
<proteinExistence type="predicted"/>
<feature type="region of interest" description="Disordered" evidence="1">
    <location>
        <begin position="63"/>
        <end position="126"/>
    </location>
</feature>
<feature type="region of interest" description="Disordered" evidence="1">
    <location>
        <begin position="181"/>
        <end position="202"/>
    </location>
</feature>
<dbReference type="EMBL" id="JACHWU010000001">
    <property type="protein sequence ID" value="MBB3049887.1"/>
    <property type="molecule type" value="Genomic_DNA"/>
</dbReference>
<evidence type="ECO:0000256" key="2">
    <source>
        <dbReference type="SAM" id="Phobius"/>
    </source>
</evidence>
<dbReference type="AlphaFoldDB" id="A0A839RZG3"/>
<feature type="region of interest" description="Disordered" evidence="1">
    <location>
        <begin position="1"/>
        <end position="30"/>
    </location>
</feature>
<accession>A0A839RZG3</accession>
<gene>
    <name evidence="3" type="ORF">FHS23_000882</name>
</gene>
<evidence type="ECO:0000313" key="3">
    <source>
        <dbReference type="EMBL" id="MBB3049887.1"/>
    </source>
</evidence>
<comment type="caution">
    <text evidence="3">The sequence shown here is derived from an EMBL/GenBank/DDBJ whole genome shotgun (WGS) entry which is preliminary data.</text>
</comment>
<sequence>MDERELGELFRSVPGEPPPPSFDESDVAHASHRVTVRRRAIVGGAAAAVVLLGGGGVVAGSMLGGGDDGRMVVAGSEPSSTGGTQPRIAQPGDDTSRPQEGHPDVQGLPSAEPKQGGTTDGDRTRGCDQVDRELATALAGELPVTASDASPGRICPDGTTSASFRVDGSALTAVLVPEGTQVQVPGGRPDGEVAEQRTASGSTLVLVNEPLTRSGADGPDVDRLAQRVAGDL</sequence>
<feature type="compositionally biased region" description="Basic and acidic residues" evidence="1">
    <location>
        <begin position="94"/>
        <end position="103"/>
    </location>
</feature>
<dbReference type="RefSeq" id="WP_183648140.1">
    <property type="nucleotide sequence ID" value="NZ_JACHWU010000001.1"/>
</dbReference>